<organism evidence="2 3">
    <name type="scientific">Archangium gephyra</name>
    <dbReference type="NCBI Taxonomy" id="48"/>
    <lineage>
        <taxon>Bacteria</taxon>
        <taxon>Pseudomonadati</taxon>
        <taxon>Myxococcota</taxon>
        <taxon>Myxococcia</taxon>
        <taxon>Myxococcales</taxon>
        <taxon>Cystobacterineae</taxon>
        <taxon>Archangiaceae</taxon>
        <taxon>Archangium</taxon>
    </lineage>
</organism>
<sequence>MDFQQIWGQALTTVAGAEEEAQKLLTRLQGVGQEESRKLAERLTGQRKELERRLDDLVKVSVSRLKVPTRAEITQLNARLDGLTRRVEALQK</sequence>
<comment type="caution">
    <text evidence="2">The sequence shown here is derived from an EMBL/GenBank/DDBJ whole genome shotgun (WGS) entry which is preliminary data.</text>
</comment>
<dbReference type="InterPro" id="IPR008769">
    <property type="entry name" value="PhaF_PhaI"/>
</dbReference>
<reference evidence="2 3" key="1">
    <citation type="submission" date="2017-08" db="EMBL/GenBank/DDBJ databases">
        <title>Infants hospitalized years apart are colonized by the same room-sourced microbial strains.</title>
        <authorList>
            <person name="Brooks B."/>
            <person name="Olm M.R."/>
            <person name="Firek B.A."/>
            <person name="Baker R."/>
            <person name="Thomas B.C."/>
            <person name="Morowitz M.J."/>
            <person name="Banfield J.F."/>
        </authorList>
    </citation>
    <scope>NUCLEOTIDE SEQUENCE [LARGE SCALE GENOMIC DNA]</scope>
    <source>
        <strain evidence="2">S2_003_000_R2_14</strain>
    </source>
</reference>
<gene>
    <name evidence="2" type="ORF">DI536_11530</name>
</gene>
<name>A0A2W5TEK2_9BACT</name>
<evidence type="ECO:0000256" key="1">
    <source>
        <dbReference type="SAM" id="Coils"/>
    </source>
</evidence>
<protein>
    <recommendedName>
        <fullName evidence="4">Polyhydroxyalkanoate synthesis regulator phasin</fullName>
    </recommendedName>
</protein>
<dbReference type="EMBL" id="QFQP01000008">
    <property type="protein sequence ID" value="PZR13950.1"/>
    <property type="molecule type" value="Genomic_DNA"/>
</dbReference>
<dbReference type="AlphaFoldDB" id="A0A2W5TEK2"/>
<accession>A0A2W5TEK2</accession>
<evidence type="ECO:0000313" key="2">
    <source>
        <dbReference type="EMBL" id="PZR13950.1"/>
    </source>
</evidence>
<feature type="coiled-coil region" evidence="1">
    <location>
        <begin position="14"/>
        <end position="60"/>
    </location>
</feature>
<dbReference type="Proteomes" id="UP000249061">
    <property type="component" value="Unassembled WGS sequence"/>
</dbReference>
<keyword evidence="1" id="KW-0175">Coiled coil</keyword>
<proteinExistence type="predicted"/>
<dbReference type="Pfam" id="PF05597">
    <property type="entry name" value="Phasin"/>
    <property type="match status" value="1"/>
</dbReference>
<evidence type="ECO:0008006" key="4">
    <source>
        <dbReference type="Google" id="ProtNLM"/>
    </source>
</evidence>
<evidence type="ECO:0000313" key="3">
    <source>
        <dbReference type="Proteomes" id="UP000249061"/>
    </source>
</evidence>